<sequence length="169" mass="18855">MSATADTLVSAFADRGELLDDEANCYLEVDTEERQAIIVWVEPLAFHAEFNGPRQYVATSSYFVDKAMPDHWSAHVDADGWLTRAVADAIVARLQGCIGARGEVYELEYGGDEPNITFEIVTSYEDGETFDHWFDRVGWPIVATLRNVTDPGTFMSPYLFAMASLEVES</sequence>
<proteinExistence type="predicted"/>
<dbReference type="EMBL" id="MF919534">
    <property type="protein sequence ID" value="ATS93049.1"/>
    <property type="molecule type" value="Genomic_DNA"/>
</dbReference>
<evidence type="ECO:0000313" key="1">
    <source>
        <dbReference type="EMBL" id="ATS93049.1"/>
    </source>
</evidence>
<gene>
    <name evidence="1" type="ORF">SEA_SUPERPHIKIMAN_211</name>
</gene>
<protein>
    <submittedName>
        <fullName evidence="1">Uncharacterized protein</fullName>
    </submittedName>
</protein>
<name>A0A2D2W4R8_9CAUD</name>
<organism evidence="1 2">
    <name type="scientific">Mycobacterium phage Superphikiman</name>
    <dbReference type="NCBI Taxonomy" id="2041551"/>
    <lineage>
        <taxon>Viruses</taxon>
        <taxon>Duplodnaviria</taxon>
        <taxon>Heunggongvirae</taxon>
        <taxon>Uroviricota</taxon>
        <taxon>Caudoviricetes</taxon>
        <taxon>Omegavirus</taxon>
        <taxon>Omegavirus courthouse</taxon>
    </lineage>
</organism>
<reference evidence="1 2" key="1">
    <citation type="submission" date="2017-09" db="EMBL/GenBank/DDBJ databases">
        <authorList>
            <person name="Pradhan P."/>
            <person name="Aluri L.S."/>
            <person name="Anandarajan D."/>
            <person name="Beiriger J.C."/>
            <person name="Bethamcharla R."/>
            <person name="Betini N."/>
            <person name="Bhatt S.D."/>
            <person name="Chengalvala S."/>
            <person name="Cox N.E."/>
            <person name="Delvadia B.P."/>
            <person name="Desai A.S."/>
            <person name="Devaney A.M."/>
            <person name="Doyle B.K."/>
            <person name="Edgerton A.O."/>
            <person name="Erlich M.C."/>
            <person name="Fitzpatrick K.C."/>
            <person name="Gajjar E.A."/>
            <person name="Ganguly A."/>
            <person name="Gill R.S."/>
            <person name="Goldman M.G."/>
            <person name="Good P.M."/>
            <person name="Gupta N."/>
            <person name="Haddad L.M."/>
            <person name="Han E.J."/>
            <person name="Jain S."/>
            <person name="Jiang A."/>
            <person name="Jurgielewicz A.D."/>
            <person name="Kainth D.K."/>
            <person name="Karam J.M."/>
            <person name="Kodavatiganti M."/>
            <person name="Kriete S.J."/>
            <person name="MacDonald C.E."/>
            <person name="Maret J.P."/>
            <person name="Mathew A.E."/>
            <person name="Nako S."/>
            <person name="Natrajan M."/>
            <person name="Nishu N.M."/>
            <person name="Parikh A."/>
            <person name="Patel N."/>
            <person name="Patel P.D."/>
            <person name="Patel S."/>
            <person name="Patra K."/>
            <person name="Pumpuckdee D."/>
            <person name="Rai K."/>
            <person name="Ramanathan A."/>
            <person name="Sarkar A."/>
            <person name="Schaffer B.L."/>
            <person name="Shah P."/>
            <person name="Tata R.K."/>
            <person name="Tawfik A.H."/>
            <person name="Thuremella B.T."/>
            <person name="Toma J."/>
            <person name="Tran T.L."/>
            <person name="Veera S."/>
            <person name="Vemulapalli V.K."/>
            <person name="Vidas T.V."/>
            <person name="Vieira K.S."/>
            <person name="Vijayakumar G."/>
            <person name="Walor T.A."/>
            <person name="White C.R."/>
            <person name="Wong B.M."/>
            <person name="Zhao Sl."/>
            <person name="McDonald M.T."/>
            <person name="Dalia R."/>
            <person name="Little J.L."/>
            <person name="Gurney S.M.R."/>
            <person name="Bollivar D.W."/>
            <person name="Garlena R.A."/>
            <person name="Russell D.A."/>
            <person name="Pope W.H."/>
            <person name="Jacobs-Sera D."/>
            <person name="Hendrix R.W."/>
            <person name="Hatfull G.F."/>
        </authorList>
    </citation>
    <scope>NUCLEOTIDE SEQUENCE [LARGE SCALE GENOMIC DNA]</scope>
</reference>
<evidence type="ECO:0000313" key="2">
    <source>
        <dbReference type="Proteomes" id="UP000240916"/>
    </source>
</evidence>
<dbReference type="Proteomes" id="UP000240916">
    <property type="component" value="Segment"/>
</dbReference>
<accession>A0A2D2W4R8</accession>